<comment type="function">
    <text evidence="1">Involved in the biosynthesis of the siderophore enterobactin (enterochelin), which is a macrocyclic trimeric lactone of N-(2,3-dihydroxybenzoyl)-serine. The serine trilactone serves as a scaffolding for the three catechol functionalities that provide hexadentate coordination for the tightly ligated iron(2+) atoms. Plays an essential role in the assembly of the enterobactin by catalyzing the transfer of the 4'-phosphopantetheine (Ppant) moiety from coenzyme A to the apo-domains of both EntB (ArCP domain) and EntF (PCP domain) to yield their holo-forms which make them competent for the activation of 2,3-dihydroxybenzoate (DHB) and L-serine, respectively.</text>
</comment>
<accession>A0A2S4HF24</accession>
<feature type="domain" description="4'-phosphopantetheinyl transferase N-terminal" evidence="15">
    <location>
        <begin position="59"/>
        <end position="117"/>
    </location>
</feature>
<feature type="binding site" evidence="12">
    <location>
        <position position="178"/>
    </location>
    <ligand>
        <name>CoA</name>
        <dbReference type="ChEBI" id="CHEBI:57287"/>
    </ligand>
</feature>
<feature type="binding site" evidence="12">
    <location>
        <position position="64"/>
    </location>
    <ligand>
        <name>CoA</name>
        <dbReference type="ChEBI" id="CHEBI:57287"/>
    </ligand>
</feature>
<feature type="domain" description="4'-phosphopantetheinyl transferase" evidence="14">
    <location>
        <begin position="129"/>
        <end position="211"/>
    </location>
</feature>
<feature type="binding site" evidence="13">
    <location>
        <position position="135"/>
    </location>
    <ligand>
        <name>Mg(2+)</name>
        <dbReference type="ChEBI" id="CHEBI:18420"/>
    </ligand>
</feature>
<evidence type="ECO:0000259" key="15">
    <source>
        <dbReference type="Pfam" id="PF17837"/>
    </source>
</evidence>
<dbReference type="GO" id="GO:0008897">
    <property type="term" value="F:holo-[acyl-carrier-protein] synthase activity"/>
    <property type="evidence" value="ECO:0007669"/>
    <property type="project" value="InterPro"/>
</dbReference>
<comment type="similarity">
    <text evidence="3">Belongs to the P-Pant transferase superfamily. EntD family.</text>
</comment>
<dbReference type="UniPathway" id="UPA00017"/>
<dbReference type="GO" id="GO:0009366">
    <property type="term" value="C:enterobactin synthetase complex"/>
    <property type="evidence" value="ECO:0007669"/>
    <property type="project" value="InterPro"/>
</dbReference>
<dbReference type="InterPro" id="IPR008278">
    <property type="entry name" value="4-PPantetheinyl_Trfase_dom"/>
</dbReference>
<comment type="catalytic activity">
    <reaction evidence="10">
        <text>apo-[aryl-carrier protein] + CoA = holo-[aryl-carrier protein] + adenosine 3',5'-bisphosphate + H(+)</text>
        <dbReference type="Rhea" id="RHEA:48404"/>
        <dbReference type="Rhea" id="RHEA-COMP:15903"/>
        <dbReference type="Rhea" id="RHEA-COMP:17557"/>
        <dbReference type="ChEBI" id="CHEBI:15378"/>
        <dbReference type="ChEBI" id="CHEBI:29999"/>
        <dbReference type="ChEBI" id="CHEBI:57287"/>
        <dbReference type="ChEBI" id="CHEBI:58343"/>
        <dbReference type="ChEBI" id="CHEBI:64479"/>
    </reaction>
</comment>
<evidence type="ECO:0000256" key="2">
    <source>
        <dbReference type="ARBA" id="ARBA00004993"/>
    </source>
</evidence>
<evidence type="ECO:0000256" key="9">
    <source>
        <dbReference type="ARBA" id="ARBA00031996"/>
    </source>
</evidence>
<organism evidence="16 17">
    <name type="scientific">Zhongshania marina</name>
    <dbReference type="NCBI Taxonomy" id="2304603"/>
    <lineage>
        <taxon>Bacteria</taxon>
        <taxon>Pseudomonadati</taxon>
        <taxon>Pseudomonadota</taxon>
        <taxon>Gammaproteobacteria</taxon>
        <taxon>Cellvibrionales</taxon>
        <taxon>Spongiibacteraceae</taxon>
        <taxon>Zhongshania</taxon>
    </lineage>
</organism>
<evidence type="ECO:0000259" key="14">
    <source>
        <dbReference type="Pfam" id="PF01648"/>
    </source>
</evidence>
<comment type="cofactor">
    <cofactor evidence="13">
        <name>Mg(2+)</name>
        <dbReference type="ChEBI" id="CHEBI:18420"/>
    </cofactor>
</comment>
<keyword evidence="6" id="KW-0808">Transferase</keyword>
<evidence type="ECO:0000256" key="5">
    <source>
        <dbReference type="ARBA" id="ARBA00019087"/>
    </source>
</evidence>
<dbReference type="InterPro" id="IPR041354">
    <property type="entry name" value="4PPT_N"/>
</dbReference>
<gene>
    <name evidence="16" type="ORF">C0068_12140</name>
</gene>
<comment type="caution">
    <text evidence="16">The sequence shown here is derived from an EMBL/GenBank/DDBJ whole genome shotgun (WGS) entry which is preliminary data.</text>
</comment>
<dbReference type="EMBL" id="PQGG01000028">
    <property type="protein sequence ID" value="POP52560.1"/>
    <property type="molecule type" value="Genomic_DNA"/>
</dbReference>
<evidence type="ECO:0000256" key="12">
    <source>
        <dbReference type="PIRSR" id="PIRSR603542-1"/>
    </source>
</evidence>
<evidence type="ECO:0000256" key="11">
    <source>
        <dbReference type="ARBA" id="ARBA00049191"/>
    </source>
</evidence>
<evidence type="ECO:0000256" key="10">
    <source>
        <dbReference type="ARBA" id="ARBA00049176"/>
    </source>
</evidence>
<dbReference type="InterPro" id="IPR003542">
    <property type="entry name" value="Enbac_synth_compD-like"/>
</dbReference>
<evidence type="ECO:0000256" key="1">
    <source>
        <dbReference type="ARBA" id="ARBA00003937"/>
    </source>
</evidence>
<feature type="binding site" evidence="12">
    <location>
        <position position="133"/>
    </location>
    <ligand>
        <name>CoA</name>
        <dbReference type="ChEBI" id="CHEBI:57287"/>
    </ligand>
</feature>
<feature type="binding site" evidence="12">
    <location>
        <position position="182"/>
    </location>
    <ligand>
        <name>CoA</name>
        <dbReference type="ChEBI" id="CHEBI:57287"/>
    </ligand>
</feature>
<name>A0A2S4HF24_9GAMM</name>
<dbReference type="PRINTS" id="PR01399">
    <property type="entry name" value="ENTSNTHTASED"/>
</dbReference>
<dbReference type="GO" id="GO:0000287">
    <property type="term" value="F:magnesium ion binding"/>
    <property type="evidence" value="ECO:0007669"/>
    <property type="project" value="InterPro"/>
</dbReference>
<dbReference type="Pfam" id="PF01648">
    <property type="entry name" value="ACPS"/>
    <property type="match status" value="1"/>
</dbReference>
<comment type="pathway">
    <text evidence="2">Siderophore biosynthesis; enterobactin biosynthesis.</text>
</comment>
<dbReference type="Gene3D" id="3.90.470.20">
    <property type="entry name" value="4'-phosphopantetheinyl transferase domain"/>
    <property type="match status" value="1"/>
</dbReference>
<comment type="subunit">
    <text evidence="4">EntB, EntD, EntE, and EntF form a multienzyme complex called enterobactin synthase.</text>
</comment>
<dbReference type="PANTHER" id="PTHR38096:SF1">
    <property type="entry name" value="ENTEROBACTIN SYNTHASE COMPONENT D"/>
    <property type="match status" value="1"/>
</dbReference>
<evidence type="ECO:0000256" key="7">
    <source>
        <dbReference type="ARBA" id="ARBA00023191"/>
    </source>
</evidence>
<dbReference type="AlphaFoldDB" id="A0A2S4HF24"/>
<dbReference type="SUPFAM" id="SSF56214">
    <property type="entry name" value="4'-phosphopantetheinyl transferase"/>
    <property type="match status" value="1"/>
</dbReference>
<evidence type="ECO:0000256" key="8">
    <source>
        <dbReference type="ARBA" id="ARBA00029894"/>
    </source>
</evidence>
<dbReference type="RefSeq" id="WP_103684741.1">
    <property type="nucleotide sequence ID" value="NZ_PQGG01000028.1"/>
</dbReference>
<protein>
    <recommendedName>
        <fullName evidence="5">Enterobactin synthase component D</fullName>
    </recommendedName>
    <alternativeName>
        <fullName evidence="8">4'-phosphopantetheinyl transferase EntD</fullName>
    </alternativeName>
    <alternativeName>
        <fullName evidence="9">Enterochelin synthase D</fullName>
    </alternativeName>
</protein>
<dbReference type="Proteomes" id="UP000237222">
    <property type="component" value="Unassembled WGS sequence"/>
</dbReference>
<dbReference type="InterPro" id="IPR037143">
    <property type="entry name" value="4-PPantetheinyl_Trfase_dom_sf"/>
</dbReference>
<feature type="binding site" evidence="12">
    <location>
        <position position="72"/>
    </location>
    <ligand>
        <name>CoA</name>
        <dbReference type="ChEBI" id="CHEBI:57287"/>
    </ligand>
</feature>
<dbReference type="PANTHER" id="PTHR38096">
    <property type="entry name" value="ENTEROBACTIN SYNTHASE COMPONENT D"/>
    <property type="match status" value="1"/>
</dbReference>
<evidence type="ECO:0000313" key="17">
    <source>
        <dbReference type="Proteomes" id="UP000237222"/>
    </source>
</evidence>
<evidence type="ECO:0000256" key="6">
    <source>
        <dbReference type="ARBA" id="ARBA00022679"/>
    </source>
</evidence>
<dbReference type="GO" id="GO:0009239">
    <property type="term" value="P:enterobactin biosynthetic process"/>
    <property type="evidence" value="ECO:0007669"/>
    <property type="project" value="UniProtKB-UniPathway"/>
</dbReference>
<keyword evidence="13" id="KW-0460">Magnesium</keyword>
<feature type="binding site" evidence="13">
    <location>
        <position position="133"/>
    </location>
    <ligand>
        <name>Mg(2+)</name>
        <dbReference type="ChEBI" id="CHEBI:18420"/>
    </ligand>
</feature>
<dbReference type="GO" id="GO:0005886">
    <property type="term" value="C:plasma membrane"/>
    <property type="evidence" value="ECO:0007669"/>
    <property type="project" value="TreeGrafter"/>
</dbReference>
<sequence length="245" mass="27141">MTQALAGLLSAPPNFVVANEAVELSGFKGVCCRCRFETTQYTDALFCHYQDAVPVALLNSTKVRKAEFLAGRIAARHAFIQLGITPQAIPIARHRQPLWPAMVLASISHHADSAFCMMMPTPSPKPLISIGIDVESIVHAEDRALLSPSIASRKELDTMTANFLDNEYGFTVVFSAKEALFKALYPAVGRYFDFLDVEISAINISKCELEMRLLIDLSAQLLRGHTVTVRWKKEANTVISWVLPY</sequence>
<keyword evidence="7" id="KW-0259">Enterobactin biosynthesis</keyword>
<proteinExistence type="inferred from homology"/>
<evidence type="ECO:0000256" key="4">
    <source>
        <dbReference type="ARBA" id="ARBA00011503"/>
    </source>
</evidence>
<evidence type="ECO:0000313" key="16">
    <source>
        <dbReference type="EMBL" id="POP52560.1"/>
    </source>
</evidence>
<evidence type="ECO:0000256" key="3">
    <source>
        <dbReference type="ARBA" id="ARBA00008342"/>
    </source>
</evidence>
<feature type="binding site" evidence="12">
    <location>
        <begin position="108"/>
        <end position="109"/>
    </location>
    <ligand>
        <name>CoA</name>
        <dbReference type="ChEBI" id="CHEBI:57287"/>
    </ligand>
</feature>
<dbReference type="Pfam" id="PF17837">
    <property type="entry name" value="4PPT_N"/>
    <property type="match status" value="1"/>
</dbReference>
<reference evidence="16" key="1">
    <citation type="submission" date="2018-01" db="EMBL/GenBank/DDBJ databases">
        <authorList>
            <person name="Yu X.-D."/>
        </authorList>
    </citation>
    <scope>NUCLEOTIDE SEQUENCE</scope>
    <source>
        <strain evidence="16">ZX-21</strain>
    </source>
</reference>
<comment type="catalytic activity">
    <reaction evidence="11">
        <text>apo-[peptidyl-carrier protein] + CoA = holo-[peptidyl-carrier protein] + adenosine 3',5'-bisphosphate + H(+)</text>
        <dbReference type="Rhea" id="RHEA:46228"/>
        <dbReference type="Rhea" id="RHEA-COMP:11479"/>
        <dbReference type="Rhea" id="RHEA-COMP:11480"/>
        <dbReference type="ChEBI" id="CHEBI:15378"/>
        <dbReference type="ChEBI" id="CHEBI:29999"/>
        <dbReference type="ChEBI" id="CHEBI:57287"/>
        <dbReference type="ChEBI" id="CHEBI:58343"/>
        <dbReference type="ChEBI" id="CHEBI:64479"/>
    </reaction>
</comment>
<keyword evidence="13" id="KW-0479">Metal-binding</keyword>
<evidence type="ECO:0000256" key="13">
    <source>
        <dbReference type="PIRSR" id="PIRSR603542-2"/>
    </source>
</evidence>